<dbReference type="PANTHER" id="PTHR47972">
    <property type="entry name" value="KINESIN-LIKE PROTEIN KLP-3"/>
    <property type="match status" value="1"/>
</dbReference>
<dbReference type="PROSITE" id="PS50067">
    <property type="entry name" value="KINESIN_MOTOR_2"/>
    <property type="match status" value="1"/>
</dbReference>
<feature type="coiled-coil region" evidence="2">
    <location>
        <begin position="388"/>
        <end position="470"/>
    </location>
</feature>
<evidence type="ECO:0000313" key="4">
    <source>
        <dbReference type="EMBL" id="EST42694.1"/>
    </source>
</evidence>
<dbReference type="OrthoDB" id="3176171at2759"/>
<reference evidence="4 5" key="1">
    <citation type="journal article" date="2014" name="PLoS Genet.">
        <title>The Genome of Spironucleus salmonicida Highlights a Fish Pathogen Adapted to Fluctuating Environments.</title>
        <authorList>
            <person name="Xu F."/>
            <person name="Jerlstrom-Hultqvist J."/>
            <person name="Einarsson E."/>
            <person name="Astvaldsson A."/>
            <person name="Svard S.G."/>
            <person name="Andersson J.O."/>
        </authorList>
    </citation>
    <scope>NUCLEOTIDE SEQUENCE</scope>
    <source>
        <strain evidence="5">ATCC 50377</strain>
    </source>
</reference>
<feature type="domain" description="Kinesin motor" evidence="3">
    <location>
        <begin position="470"/>
        <end position="805"/>
    </location>
</feature>
<dbReference type="GO" id="GO:0015630">
    <property type="term" value="C:microtubule cytoskeleton"/>
    <property type="evidence" value="ECO:0007669"/>
    <property type="project" value="TreeGrafter"/>
</dbReference>
<dbReference type="Pfam" id="PF00225">
    <property type="entry name" value="Kinesin"/>
    <property type="match status" value="1"/>
</dbReference>
<keyword evidence="1" id="KW-0505">Motor protein</keyword>
<name>V6LPN3_9EUKA</name>
<dbReference type="VEuPathDB" id="GiardiaDB:SS50377_25670"/>
<dbReference type="EMBL" id="KI546157">
    <property type="protein sequence ID" value="EST42694.1"/>
    <property type="molecule type" value="Genomic_DNA"/>
</dbReference>
<protein>
    <submittedName>
        <fullName evidence="4">Kinesin</fullName>
    </submittedName>
</protein>
<dbReference type="PANTHER" id="PTHR47972:SF28">
    <property type="entry name" value="KINESIN-LIKE PROTEIN KLP-3"/>
    <property type="match status" value="1"/>
</dbReference>
<feature type="binding site" evidence="1">
    <location>
        <begin position="564"/>
        <end position="571"/>
    </location>
    <ligand>
        <name>ATP</name>
        <dbReference type="ChEBI" id="CHEBI:30616"/>
    </ligand>
</feature>
<dbReference type="SUPFAM" id="SSF52540">
    <property type="entry name" value="P-loop containing nucleoside triphosphate hydrolases"/>
    <property type="match status" value="1"/>
</dbReference>
<evidence type="ECO:0000259" key="3">
    <source>
        <dbReference type="PROSITE" id="PS50067"/>
    </source>
</evidence>
<dbReference type="GO" id="GO:0007018">
    <property type="term" value="P:microtubule-based movement"/>
    <property type="evidence" value="ECO:0007669"/>
    <property type="project" value="InterPro"/>
</dbReference>
<accession>V6LPN3</accession>
<gene>
    <name evidence="4" type="ORF">SS50377_17715</name>
    <name evidence="5" type="ORF">SS50377_25670</name>
</gene>
<comment type="similarity">
    <text evidence="1">Belongs to the TRAFAC class myosin-kinesin ATPase superfamily. Kinesin family.</text>
</comment>
<dbReference type="InterPro" id="IPR027640">
    <property type="entry name" value="Kinesin-like_fam"/>
</dbReference>
<keyword evidence="1" id="KW-0547">Nucleotide-binding</keyword>
<dbReference type="EMBL" id="AUWU02000006">
    <property type="protein sequence ID" value="KAH0571484.1"/>
    <property type="molecule type" value="Genomic_DNA"/>
</dbReference>
<keyword evidence="6" id="KW-1185">Reference proteome</keyword>
<dbReference type="AlphaFoldDB" id="V6LPN3"/>
<organism evidence="4">
    <name type="scientific">Spironucleus salmonicida</name>
    <dbReference type="NCBI Taxonomy" id="348837"/>
    <lineage>
        <taxon>Eukaryota</taxon>
        <taxon>Metamonada</taxon>
        <taxon>Diplomonadida</taxon>
        <taxon>Hexamitidae</taxon>
        <taxon>Hexamitinae</taxon>
        <taxon>Spironucleus</taxon>
    </lineage>
</organism>
<evidence type="ECO:0000256" key="1">
    <source>
        <dbReference type="PROSITE-ProRule" id="PRU00283"/>
    </source>
</evidence>
<proteinExistence type="inferred from homology"/>
<evidence type="ECO:0000313" key="6">
    <source>
        <dbReference type="Proteomes" id="UP000018208"/>
    </source>
</evidence>
<sequence length="815" mass="93936">MDKVGTNVICKQTGKKYKISFTKHVSQYITTNHIIQHIRMIVPNINNFDLFFDGVLLQNGENLHKAINKDIQMIVQNQSVLDDSQDDYQQLDHNQQTPQKLQIVQSQPSIYQYNEQENILTSQKVERIRSINKMISSKSNDYQILEKTENSLNQEKFYQNNQNKRQAVLNSTQNLQIQLGDNSFYENYHIDNIQEIILTKRSITPLSNQKNITTHSIKKPTDQIVERKVLFQDSESINQQQIQLLQTEVKSLKQQLENTIFQQTFTSTDQIYQIVNEKIQQAAELSKSRIKSSQYKKTQNSQLDDSLVLSVNNQPDAEFLTHNAKLDTKQLEIQLTDITSPINKKQQSILQHQEQNSFEQKRIQAENSSIEIEILSLTELLDLNTQKLEIFSQDLNNTQQQHNQLIQEIQNIKNKALCYQKIDKDIFDWSFQAAELKQQIKELKKYNDELVLIQNQRRKLHNLLEDLKGNIRVFVRLRPLLNEELENNFLASNSSKIEDYISITTQQQIALNLPFSLPQFNQQQLFNFYRVYNYQTSQKTVFSDIKPLLTSAIDGFNITLLCYGSTGSGKTFTLIGDTGDSDIYCDENDKFSRLGILPRSVVELFQLLNNQTRQFSVSTAVVELYLDNFIDLLAVEQKELKIRYQNEQYFIQNLDFKDVTSPHQLLQILSNALESRHVSSTKCNSRSSRSHAIIYVRVKIAGRLSTIIFADLAGSERVEKSQSEGLRFKEAQFINQSLSALGDVVNALSNQNSHIPFRNSKLTQVLQPGLGGNSKTLLFVNLNPLYANLQESYSSLVFGTRSKAVQNVAVKGLFE</sequence>
<keyword evidence="2" id="KW-0175">Coiled coil</keyword>
<dbReference type="SMART" id="SM00129">
    <property type="entry name" value="KISc"/>
    <property type="match status" value="1"/>
</dbReference>
<reference evidence="5" key="2">
    <citation type="submission" date="2020-12" db="EMBL/GenBank/DDBJ databases">
        <title>New Spironucleus salmonicida genome in near-complete chromosomes.</title>
        <authorList>
            <person name="Xu F."/>
            <person name="Kurt Z."/>
            <person name="Jimenez-Gonzalez A."/>
            <person name="Astvaldsson A."/>
            <person name="Andersson J.O."/>
            <person name="Svard S.G."/>
        </authorList>
    </citation>
    <scope>NUCLEOTIDE SEQUENCE</scope>
    <source>
        <strain evidence="5">ATCC 50377</strain>
    </source>
</reference>
<dbReference type="InterPro" id="IPR027417">
    <property type="entry name" value="P-loop_NTPase"/>
</dbReference>
<dbReference type="InterPro" id="IPR036961">
    <property type="entry name" value="Kinesin_motor_dom_sf"/>
</dbReference>
<dbReference type="Gene3D" id="3.40.850.10">
    <property type="entry name" value="Kinesin motor domain"/>
    <property type="match status" value="1"/>
</dbReference>
<dbReference type="GO" id="GO:0008017">
    <property type="term" value="F:microtubule binding"/>
    <property type="evidence" value="ECO:0007669"/>
    <property type="project" value="InterPro"/>
</dbReference>
<dbReference type="InterPro" id="IPR001752">
    <property type="entry name" value="Kinesin_motor_dom"/>
</dbReference>
<dbReference type="PRINTS" id="PR00380">
    <property type="entry name" value="KINESINHEAVY"/>
</dbReference>
<keyword evidence="1" id="KW-0067">ATP-binding</keyword>
<dbReference type="GO" id="GO:0003777">
    <property type="term" value="F:microtubule motor activity"/>
    <property type="evidence" value="ECO:0007669"/>
    <property type="project" value="InterPro"/>
</dbReference>
<dbReference type="Proteomes" id="UP000018208">
    <property type="component" value="Unassembled WGS sequence"/>
</dbReference>
<evidence type="ECO:0000313" key="5">
    <source>
        <dbReference type="EMBL" id="KAH0571484.1"/>
    </source>
</evidence>
<dbReference type="GO" id="GO:0005524">
    <property type="term" value="F:ATP binding"/>
    <property type="evidence" value="ECO:0007669"/>
    <property type="project" value="UniProtKB-UniRule"/>
</dbReference>
<evidence type="ECO:0000256" key="2">
    <source>
        <dbReference type="SAM" id="Coils"/>
    </source>
</evidence>